<gene>
    <name evidence="1" type="ORF">H8R25_06090</name>
</gene>
<dbReference type="Proteomes" id="UP000641454">
    <property type="component" value="Unassembled WGS sequence"/>
</dbReference>
<accession>A0A923MZH8</accession>
<reference evidence="1 2" key="1">
    <citation type="submission" date="2020-08" db="EMBL/GenBank/DDBJ databases">
        <title>Description of novel Flavobacterium F-392 isolate.</title>
        <authorList>
            <person name="Saticioglu I.B."/>
            <person name="Duman M."/>
            <person name="Altun S."/>
        </authorList>
    </citation>
    <scope>NUCLEOTIDE SEQUENCE [LARGE SCALE GENOMIC DNA]</scope>
    <source>
        <strain evidence="1 2">F-392</strain>
    </source>
</reference>
<dbReference type="EMBL" id="JACRUL010000009">
    <property type="protein sequence ID" value="MBC5844005.1"/>
    <property type="molecule type" value="Genomic_DNA"/>
</dbReference>
<organism evidence="1 2">
    <name type="scientific">Flavobacterium muglaense</name>
    <dbReference type="NCBI Taxonomy" id="2764716"/>
    <lineage>
        <taxon>Bacteria</taxon>
        <taxon>Pseudomonadati</taxon>
        <taxon>Bacteroidota</taxon>
        <taxon>Flavobacteriia</taxon>
        <taxon>Flavobacteriales</taxon>
        <taxon>Flavobacteriaceae</taxon>
        <taxon>Flavobacterium</taxon>
    </lineage>
</organism>
<evidence type="ECO:0000313" key="2">
    <source>
        <dbReference type="Proteomes" id="UP000641454"/>
    </source>
</evidence>
<proteinExistence type="predicted"/>
<protein>
    <submittedName>
        <fullName evidence="1">DUF4280 domain-containing protein</fullName>
    </submittedName>
</protein>
<keyword evidence="2" id="KW-1185">Reference proteome</keyword>
<comment type="caution">
    <text evidence="1">The sequence shown here is derived from an EMBL/GenBank/DDBJ whole genome shotgun (WGS) entry which is preliminary data.</text>
</comment>
<dbReference type="AlphaFoldDB" id="A0A923MZH8"/>
<dbReference type="Pfam" id="PF14107">
    <property type="entry name" value="DUF4280"/>
    <property type="match status" value="1"/>
</dbReference>
<name>A0A923MZH8_9FLAO</name>
<evidence type="ECO:0000313" key="1">
    <source>
        <dbReference type="EMBL" id="MBC5844005.1"/>
    </source>
</evidence>
<dbReference type="InterPro" id="IPR025460">
    <property type="entry name" value="DUF4280"/>
</dbReference>
<dbReference type="RefSeq" id="WP_187017672.1">
    <property type="nucleotide sequence ID" value="NZ_JACRUK010000009.1"/>
</dbReference>
<sequence>MAEKHFVVQGATCQCNFSVEPKIDKLKVKTQSKHYANDKDSSDKLIATDKDIGQTLEKNTFGKCKKQPNGSGDFLPCKAVITKWSGVYEKVTLSNQGKVLLEDSKATCPMGGPDCIVIKNHGQVAEVSEKNVKNTEPETNAQIFPGIDLSNLDNNTNYLNIPNT</sequence>